<evidence type="ECO:0000256" key="3">
    <source>
        <dbReference type="ARBA" id="ARBA00022801"/>
    </source>
</evidence>
<feature type="domain" description="Amidohydrolase-related" evidence="8">
    <location>
        <begin position="67"/>
        <end position="404"/>
    </location>
</feature>
<dbReference type="Proteomes" id="UP001321700">
    <property type="component" value="Unassembled WGS sequence"/>
</dbReference>
<feature type="binding site" evidence="7">
    <location>
        <position position="76"/>
    </location>
    <ligand>
        <name>Zn(2+)</name>
        <dbReference type="ChEBI" id="CHEBI:29105"/>
    </ligand>
</feature>
<feature type="binding site" evidence="7">
    <location>
        <position position="78"/>
    </location>
    <ligand>
        <name>Fe(3+)</name>
        <dbReference type="ChEBI" id="CHEBI:29034"/>
    </ligand>
</feature>
<comment type="caution">
    <text evidence="9">The sequence shown here is derived from an EMBL/GenBank/DDBJ whole genome shotgun (WGS) entry which is preliminary data.</text>
</comment>
<evidence type="ECO:0000313" key="9">
    <source>
        <dbReference type="EMBL" id="MDT7517687.1"/>
    </source>
</evidence>
<dbReference type="GO" id="GO:0050480">
    <property type="term" value="F:imidazolonepropionase activity"/>
    <property type="evidence" value="ECO:0007669"/>
    <property type="project" value="UniProtKB-EC"/>
</dbReference>
<comment type="cofactor">
    <cofactor evidence="7">
        <name>Zn(2+)</name>
        <dbReference type="ChEBI" id="CHEBI:29105"/>
    </cofactor>
    <cofactor evidence="7">
        <name>Fe(3+)</name>
        <dbReference type="ChEBI" id="CHEBI:29034"/>
    </cofactor>
    <text evidence="7">Binds 1 zinc or iron ion per subunit.</text>
</comment>
<comment type="pathway">
    <text evidence="7">Amino-acid degradation; L-histidine degradation into L-glutamate; N-formimidoyl-L-glutamate from L-histidine: step 3/3.</text>
</comment>
<dbReference type="NCBIfam" id="TIGR01224">
    <property type="entry name" value="hutI"/>
    <property type="match status" value="1"/>
</dbReference>
<dbReference type="CDD" id="cd01296">
    <property type="entry name" value="Imidazolone-5PH"/>
    <property type="match status" value="1"/>
</dbReference>
<keyword evidence="7" id="KW-0963">Cytoplasm</keyword>
<sequence length="409" mass="44014">MSLTHTGTTLWHHARIASLHGNEPWGWLEDGAMLTREAHIVWCGPRSKLPAEHTHSITREVDLDGALVTPGLVDCHTHLVYGGDRAAEFEMRLQGASYAQIAQAGGGIRSSVAATRAASEATLLASATRRARSLIAEGVTTIEIKSGYGLSLENEARCLHVARTLGERLPLSVRTTYLGAHAVPPEFSGRNDDYVDAVCAWMPELHSRGLVDAVDAFCETIGFTPAQTRRVFEAARALGLPVKLHAEQLSDQGGAALAAEFGALSCDHLEHLSEAGIRAMQAAGTVAVLLPGAYYFLRETKLPPIDALRAHGVPMAIATDHNPGTSPGLSMLLMLNMACTLFRLTPEEALRGATVHGARALGLHDRGTLAAGQRADFCVWDLDHPRELAYWFGHNPCRRTIVGGLERTL</sequence>
<dbReference type="InterPro" id="IPR011059">
    <property type="entry name" value="Metal-dep_hydrolase_composite"/>
</dbReference>
<feature type="binding site" evidence="7">
    <location>
        <position position="322"/>
    </location>
    <ligand>
        <name>N-formimidoyl-L-glutamate</name>
        <dbReference type="ChEBI" id="CHEBI:58928"/>
    </ligand>
</feature>
<keyword evidence="6 7" id="KW-0408">Iron</keyword>
<feature type="binding site" evidence="7">
    <location>
        <position position="320"/>
    </location>
    <ligand>
        <name>Zn(2+)</name>
        <dbReference type="ChEBI" id="CHEBI:29105"/>
    </ligand>
</feature>
<evidence type="ECO:0000256" key="2">
    <source>
        <dbReference type="ARBA" id="ARBA00022723"/>
    </source>
</evidence>
<feature type="binding site" evidence="7">
    <location>
        <position position="78"/>
    </location>
    <ligand>
        <name>Zn(2+)</name>
        <dbReference type="ChEBI" id="CHEBI:29105"/>
    </ligand>
</feature>
<feature type="binding site" evidence="7">
    <location>
        <position position="148"/>
    </location>
    <ligand>
        <name>4-imidazolone-5-propanoate</name>
        <dbReference type="ChEBI" id="CHEBI:77893"/>
    </ligand>
</feature>
<feature type="binding site" evidence="7">
    <location>
        <position position="181"/>
    </location>
    <ligand>
        <name>4-imidazolone-5-propanoate</name>
        <dbReference type="ChEBI" id="CHEBI:77893"/>
    </ligand>
</feature>
<dbReference type="Gene3D" id="2.30.40.10">
    <property type="entry name" value="Urease, subunit C, domain 1"/>
    <property type="match status" value="1"/>
</dbReference>
<feature type="binding site" evidence="7">
    <location>
        <position position="76"/>
    </location>
    <ligand>
        <name>Fe(3+)</name>
        <dbReference type="ChEBI" id="CHEBI:29034"/>
    </ligand>
</feature>
<dbReference type="Pfam" id="PF01979">
    <property type="entry name" value="Amidohydro_1"/>
    <property type="match status" value="1"/>
</dbReference>
<dbReference type="SUPFAM" id="SSF51338">
    <property type="entry name" value="Composite domain of metallo-dependent hydrolases"/>
    <property type="match status" value="1"/>
</dbReference>
<feature type="binding site" evidence="7">
    <location>
        <position position="85"/>
    </location>
    <ligand>
        <name>4-imidazolone-5-propanoate</name>
        <dbReference type="ChEBI" id="CHEBI:77893"/>
    </ligand>
</feature>
<dbReference type="InterPro" id="IPR005920">
    <property type="entry name" value="HutI"/>
</dbReference>
<dbReference type="PANTHER" id="PTHR42752:SF1">
    <property type="entry name" value="IMIDAZOLONEPROPIONASE-RELATED"/>
    <property type="match status" value="1"/>
</dbReference>
<evidence type="ECO:0000256" key="6">
    <source>
        <dbReference type="ARBA" id="ARBA00023004"/>
    </source>
</evidence>
<keyword evidence="5 7" id="KW-0862">Zinc</keyword>
<dbReference type="SUPFAM" id="SSF51556">
    <property type="entry name" value="Metallo-dependent hydrolases"/>
    <property type="match status" value="1"/>
</dbReference>
<feature type="binding site" evidence="7">
    <location>
        <position position="325"/>
    </location>
    <ligand>
        <name>4-imidazolone-5-propanoate</name>
        <dbReference type="ChEBI" id="CHEBI:77893"/>
    </ligand>
</feature>
<comment type="function">
    <text evidence="7">Catalyzes the hydrolytic cleavage of the carbon-nitrogen bond in imidazolone-5-propanoate to yield N-formimidoyl-L-glutamate. It is the third step in the universal histidine degradation pathway.</text>
</comment>
<evidence type="ECO:0000256" key="7">
    <source>
        <dbReference type="HAMAP-Rule" id="MF_00372"/>
    </source>
</evidence>
<comment type="similarity">
    <text evidence="7">Belongs to the metallo-dependent hydrolases superfamily. HutI family.</text>
</comment>
<keyword evidence="3 7" id="KW-0378">Hydrolase</keyword>
<dbReference type="PANTHER" id="PTHR42752">
    <property type="entry name" value="IMIDAZOLONEPROPIONASE"/>
    <property type="match status" value="1"/>
</dbReference>
<feature type="binding site" evidence="7">
    <location>
        <position position="320"/>
    </location>
    <ligand>
        <name>Fe(3+)</name>
        <dbReference type="ChEBI" id="CHEBI:29034"/>
    </ligand>
</feature>
<dbReference type="HAMAP" id="MF_00372">
    <property type="entry name" value="HutI"/>
    <property type="match status" value="1"/>
</dbReference>
<feature type="binding site" evidence="7">
    <location>
        <position position="324"/>
    </location>
    <ligand>
        <name>N-formimidoyl-L-glutamate</name>
        <dbReference type="ChEBI" id="CHEBI:58928"/>
    </ligand>
</feature>
<comment type="catalytic activity">
    <reaction evidence="7">
        <text>4-imidazolone-5-propanoate + H2O = N-formimidoyl-L-glutamate</text>
        <dbReference type="Rhea" id="RHEA:23660"/>
        <dbReference type="ChEBI" id="CHEBI:15377"/>
        <dbReference type="ChEBI" id="CHEBI:58928"/>
        <dbReference type="ChEBI" id="CHEBI:77893"/>
        <dbReference type="EC" id="3.5.2.7"/>
    </reaction>
</comment>
<name>A0ABU3KJU8_9BURK</name>
<dbReference type="RefSeq" id="WP_313873498.1">
    <property type="nucleotide sequence ID" value="NZ_JAVBIK010000001.1"/>
</dbReference>
<feature type="binding site" evidence="7">
    <location>
        <position position="245"/>
    </location>
    <ligand>
        <name>Zn(2+)</name>
        <dbReference type="ChEBI" id="CHEBI:29105"/>
    </ligand>
</feature>
<accession>A0ABU3KJU8</accession>
<evidence type="ECO:0000256" key="4">
    <source>
        <dbReference type="ARBA" id="ARBA00022808"/>
    </source>
</evidence>
<gene>
    <name evidence="7 9" type="primary">hutI</name>
    <name evidence="9" type="ORF">RAE19_02850</name>
</gene>
<dbReference type="InterPro" id="IPR006680">
    <property type="entry name" value="Amidohydro-rel"/>
</dbReference>
<dbReference type="EMBL" id="JAVBIK010000001">
    <property type="protein sequence ID" value="MDT7517687.1"/>
    <property type="molecule type" value="Genomic_DNA"/>
</dbReference>
<feature type="binding site" evidence="7">
    <location>
        <position position="245"/>
    </location>
    <ligand>
        <name>Fe(3+)</name>
        <dbReference type="ChEBI" id="CHEBI:29034"/>
    </ligand>
</feature>
<evidence type="ECO:0000259" key="8">
    <source>
        <dbReference type="Pfam" id="PF01979"/>
    </source>
</evidence>
<evidence type="ECO:0000256" key="5">
    <source>
        <dbReference type="ARBA" id="ARBA00022833"/>
    </source>
</evidence>
<keyword evidence="2 7" id="KW-0479">Metal-binding</keyword>
<organism evidence="9 10">
    <name type="scientific">Rhodoferax potami</name>
    <dbReference type="NCBI Taxonomy" id="3068338"/>
    <lineage>
        <taxon>Bacteria</taxon>
        <taxon>Pseudomonadati</taxon>
        <taxon>Pseudomonadota</taxon>
        <taxon>Betaproteobacteria</taxon>
        <taxon>Burkholderiales</taxon>
        <taxon>Comamonadaceae</taxon>
        <taxon>Rhodoferax</taxon>
    </lineage>
</organism>
<keyword evidence="4 7" id="KW-0369">Histidine metabolism</keyword>
<feature type="binding site" evidence="7">
    <location>
        <position position="148"/>
    </location>
    <ligand>
        <name>N-formimidoyl-L-glutamate</name>
        <dbReference type="ChEBI" id="CHEBI:58928"/>
    </ligand>
</feature>
<dbReference type="Gene3D" id="3.20.20.140">
    <property type="entry name" value="Metal-dependent hydrolases"/>
    <property type="match status" value="1"/>
</dbReference>
<evidence type="ECO:0000256" key="1">
    <source>
        <dbReference type="ARBA" id="ARBA00012864"/>
    </source>
</evidence>
<reference evidence="9 10" key="1">
    <citation type="submission" date="2023-08" db="EMBL/GenBank/DDBJ databases">
        <title>Rhodoferax potami sp. nov. and Rhodoferax mekongensis sp. nov., isolated from the Mekong River in Thailand.</title>
        <authorList>
            <person name="Kitikhun S."/>
            <person name="Charoenyingcharoen P."/>
            <person name="Siriarchawattana P."/>
            <person name="Likhitrattanapisal S."/>
            <person name="Nilsakha T."/>
            <person name="Chanpet A."/>
            <person name="Rattanawaree P."/>
            <person name="Ingsriswang S."/>
        </authorList>
    </citation>
    <scope>NUCLEOTIDE SEQUENCE [LARGE SCALE GENOMIC DNA]</scope>
    <source>
        <strain evidence="9 10">TBRC 17660</strain>
    </source>
</reference>
<keyword evidence="10" id="KW-1185">Reference proteome</keyword>
<protein>
    <recommendedName>
        <fullName evidence="1 7">Imidazolonepropionase</fullName>
        <ecNumber evidence="1 7">3.5.2.7</ecNumber>
    </recommendedName>
    <alternativeName>
        <fullName evidence="7">Imidazolone-5-propionate hydrolase</fullName>
    </alternativeName>
</protein>
<evidence type="ECO:0000313" key="10">
    <source>
        <dbReference type="Proteomes" id="UP001321700"/>
    </source>
</evidence>
<feature type="binding site" evidence="7">
    <location>
        <position position="248"/>
    </location>
    <ligand>
        <name>4-imidazolone-5-propanoate</name>
        <dbReference type="ChEBI" id="CHEBI:77893"/>
    </ligand>
</feature>
<comment type="subcellular location">
    <subcellularLocation>
        <location evidence="7">Cytoplasm</location>
    </subcellularLocation>
</comment>
<dbReference type="EC" id="3.5.2.7" evidence="1 7"/>
<dbReference type="InterPro" id="IPR032466">
    <property type="entry name" value="Metal_Hydrolase"/>
</dbReference>
<proteinExistence type="inferred from homology"/>